<dbReference type="AlphaFoldDB" id="A0A426XLS8"/>
<dbReference type="Proteomes" id="UP000287651">
    <property type="component" value="Unassembled WGS sequence"/>
</dbReference>
<feature type="compositionally biased region" description="Polar residues" evidence="1">
    <location>
        <begin position="44"/>
        <end position="54"/>
    </location>
</feature>
<sequence length="247" mass="28446">MLKLEAIIRGGLRVGTLFKTERRHIRLWWRNRKTERNRGEPQSGWRQQYPSSKPHTWEFSPNALPPLVCWKWKTISLQTEIYGSSQGKRIRETPTQWPLGGFPAEKPAKISTFRQKTVKPTLQAQENTLKIGSSRCKRQMPPSLTTKEIPDSSNSKWRWEDLVGPSACSCTLPLSRYFCRWEEPKKNERNDQKDTAGTNLSELDSFSSSTPANNEREEGLPRLALGTLPNAYRGERGRKQLHETNLA</sequence>
<dbReference type="EMBL" id="AMZH03019374">
    <property type="protein sequence ID" value="RRT40443.1"/>
    <property type="molecule type" value="Genomic_DNA"/>
</dbReference>
<feature type="compositionally biased region" description="Basic and acidic residues" evidence="1">
    <location>
        <begin position="233"/>
        <end position="247"/>
    </location>
</feature>
<proteinExistence type="predicted"/>
<accession>A0A426XLS8</accession>
<evidence type="ECO:0000256" key="1">
    <source>
        <dbReference type="SAM" id="MobiDB-lite"/>
    </source>
</evidence>
<evidence type="ECO:0000313" key="2">
    <source>
        <dbReference type="EMBL" id="RRT40443.1"/>
    </source>
</evidence>
<feature type="region of interest" description="Disordered" evidence="1">
    <location>
        <begin position="36"/>
        <end position="55"/>
    </location>
</feature>
<evidence type="ECO:0000313" key="3">
    <source>
        <dbReference type="Proteomes" id="UP000287651"/>
    </source>
</evidence>
<reference evidence="2 3" key="1">
    <citation type="journal article" date="2014" name="Agronomy (Basel)">
        <title>A Draft Genome Sequence for Ensete ventricosum, the Drought-Tolerant Tree Against Hunger.</title>
        <authorList>
            <person name="Harrison J."/>
            <person name="Moore K.A."/>
            <person name="Paszkiewicz K."/>
            <person name="Jones T."/>
            <person name="Grant M."/>
            <person name="Ambacheew D."/>
            <person name="Muzemil S."/>
            <person name="Studholme D.J."/>
        </authorList>
    </citation>
    <scope>NUCLEOTIDE SEQUENCE [LARGE SCALE GENOMIC DNA]</scope>
</reference>
<comment type="caution">
    <text evidence="2">The sequence shown here is derived from an EMBL/GenBank/DDBJ whole genome shotgun (WGS) entry which is preliminary data.</text>
</comment>
<name>A0A426XLS8_ENSVE</name>
<protein>
    <submittedName>
        <fullName evidence="2">Uncharacterized protein</fullName>
    </submittedName>
</protein>
<feature type="compositionally biased region" description="Polar residues" evidence="1">
    <location>
        <begin position="195"/>
        <end position="213"/>
    </location>
</feature>
<gene>
    <name evidence="2" type="ORF">B296_00048634</name>
</gene>
<feature type="region of interest" description="Disordered" evidence="1">
    <location>
        <begin position="186"/>
        <end position="247"/>
    </location>
</feature>
<organism evidence="2 3">
    <name type="scientific">Ensete ventricosum</name>
    <name type="common">Abyssinian banana</name>
    <name type="synonym">Musa ensete</name>
    <dbReference type="NCBI Taxonomy" id="4639"/>
    <lineage>
        <taxon>Eukaryota</taxon>
        <taxon>Viridiplantae</taxon>
        <taxon>Streptophyta</taxon>
        <taxon>Embryophyta</taxon>
        <taxon>Tracheophyta</taxon>
        <taxon>Spermatophyta</taxon>
        <taxon>Magnoliopsida</taxon>
        <taxon>Liliopsida</taxon>
        <taxon>Zingiberales</taxon>
        <taxon>Musaceae</taxon>
        <taxon>Ensete</taxon>
    </lineage>
</organism>